<evidence type="ECO:0000313" key="2">
    <source>
        <dbReference type="EMBL" id="CAB4543599.1"/>
    </source>
</evidence>
<feature type="region of interest" description="Disordered" evidence="1">
    <location>
        <begin position="69"/>
        <end position="88"/>
    </location>
</feature>
<dbReference type="EMBL" id="CAEZST010000005">
    <property type="protein sequence ID" value="CAB4543599.1"/>
    <property type="molecule type" value="Genomic_DNA"/>
</dbReference>
<evidence type="ECO:0000256" key="1">
    <source>
        <dbReference type="SAM" id="MobiDB-lite"/>
    </source>
</evidence>
<dbReference type="AlphaFoldDB" id="A0A6J6BZA1"/>
<feature type="compositionally biased region" description="Basic residues" evidence="1">
    <location>
        <begin position="75"/>
        <end position="85"/>
    </location>
</feature>
<organism evidence="2">
    <name type="scientific">freshwater metagenome</name>
    <dbReference type="NCBI Taxonomy" id="449393"/>
    <lineage>
        <taxon>unclassified sequences</taxon>
        <taxon>metagenomes</taxon>
        <taxon>ecological metagenomes</taxon>
    </lineage>
</organism>
<evidence type="ECO:0000313" key="3">
    <source>
        <dbReference type="EMBL" id="CAB4561474.1"/>
    </source>
</evidence>
<sequence length="116" mass="11716">MAVGDGLAVAAGDLVALAVGDGDSSASSVAVGSAVSDSIGSIGSMVCVSSLDGDWVLFGVTETSDSAAQPVRVKATTRARNRRMQRKTELTGNNSLGLWSLYVFTSSAGQNESDGD</sequence>
<reference evidence="2" key="1">
    <citation type="submission" date="2020-05" db="EMBL/GenBank/DDBJ databases">
        <authorList>
            <person name="Chiriac C."/>
            <person name="Salcher M."/>
            <person name="Ghai R."/>
            <person name="Kavagutti S V."/>
        </authorList>
    </citation>
    <scope>NUCLEOTIDE SEQUENCE</scope>
</reference>
<protein>
    <submittedName>
        <fullName evidence="2">Unannotated protein</fullName>
    </submittedName>
</protein>
<dbReference type="EMBL" id="CAEZTO010000001">
    <property type="protein sequence ID" value="CAB4561474.1"/>
    <property type="molecule type" value="Genomic_DNA"/>
</dbReference>
<proteinExistence type="predicted"/>
<name>A0A6J6BZA1_9ZZZZ</name>
<gene>
    <name evidence="2" type="ORF">UFOPK1503_00431</name>
    <name evidence="3" type="ORF">UFOPK1693_00051</name>
</gene>
<accession>A0A6J6BZA1</accession>